<dbReference type="GO" id="GO:0004190">
    <property type="term" value="F:aspartic-type endopeptidase activity"/>
    <property type="evidence" value="ECO:0007669"/>
    <property type="project" value="UniProtKB-KW"/>
</dbReference>
<dbReference type="FunFam" id="2.40.70.10:FF:000008">
    <property type="entry name" value="Cathepsin D"/>
    <property type="match status" value="1"/>
</dbReference>
<evidence type="ECO:0000256" key="7">
    <source>
        <dbReference type="RuleBase" id="RU000454"/>
    </source>
</evidence>
<dbReference type="OrthoDB" id="7532486at2759"/>
<feature type="domain" description="Peptidase A1" evidence="8">
    <location>
        <begin position="388"/>
        <end position="696"/>
    </location>
</feature>
<evidence type="ECO:0000259" key="8">
    <source>
        <dbReference type="PROSITE" id="PS51767"/>
    </source>
</evidence>
<dbReference type="Pfam" id="PF00026">
    <property type="entry name" value="Asp"/>
    <property type="match status" value="2"/>
</dbReference>
<feature type="domain" description="Peptidase A1" evidence="8">
    <location>
        <begin position="31"/>
        <end position="361"/>
    </location>
</feature>
<dbReference type="PANTHER" id="PTHR47966">
    <property type="entry name" value="BETA-SITE APP-CLEAVING ENZYME, ISOFORM A-RELATED"/>
    <property type="match status" value="1"/>
</dbReference>
<dbReference type="InterPro" id="IPR033121">
    <property type="entry name" value="PEPTIDASE_A1"/>
</dbReference>
<keyword evidence="2 7" id="KW-0645">Protease</keyword>
<comment type="similarity">
    <text evidence="1 7">Belongs to the peptidase A1 family.</text>
</comment>
<dbReference type="PROSITE" id="PS00141">
    <property type="entry name" value="ASP_PROTEASE"/>
    <property type="match status" value="3"/>
</dbReference>
<evidence type="ECO:0000313" key="10">
    <source>
        <dbReference type="Proteomes" id="UP000670152"/>
    </source>
</evidence>
<organism evidence="9 10">
    <name type="scientific">Acromyrmex heyeri</name>
    <dbReference type="NCBI Taxonomy" id="230685"/>
    <lineage>
        <taxon>Eukaryota</taxon>
        <taxon>Metazoa</taxon>
        <taxon>Ecdysozoa</taxon>
        <taxon>Arthropoda</taxon>
        <taxon>Hexapoda</taxon>
        <taxon>Insecta</taxon>
        <taxon>Pterygota</taxon>
        <taxon>Neoptera</taxon>
        <taxon>Endopterygota</taxon>
        <taxon>Hymenoptera</taxon>
        <taxon>Apocrita</taxon>
        <taxon>Aculeata</taxon>
        <taxon>Formicoidea</taxon>
        <taxon>Formicidae</taxon>
        <taxon>Myrmicinae</taxon>
        <taxon>Acromyrmex</taxon>
    </lineage>
</organism>
<accession>A0A836FI23</accession>
<evidence type="ECO:0000313" key="9">
    <source>
        <dbReference type="EMBL" id="KAG5319875.1"/>
    </source>
</evidence>
<gene>
    <name evidence="9" type="ORF">G6Z77_0013104</name>
</gene>
<dbReference type="Gene3D" id="2.60.40.1960">
    <property type="match status" value="2"/>
</dbReference>
<dbReference type="PANTHER" id="PTHR47966:SF51">
    <property type="entry name" value="BETA-SITE APP-CLEAVING ENZYME, ISOFORM A-RELATED"/>
    <property type="match status" value="1"/>
</dbReference>
<evidence type="ECO:0000256" key="6">
    <source>
        <dbReference type="ARBA" id="ARBA00023180"/>
    </source>
</evidence>
<proteinExistence type="inferred from homology"/>
<comment type="caution">
    <text evidence="9">The sequence shown here is derived from an EMBL/GenBank/DDBJ whole genome shotgun (WGS) entry which is preliminary data.</text>
</comment>
<feature type="non-terminal residue" evidence="9">
    <location>
        <position position="699"/>
    </location>
</feature>
<feature type="non-terminal residue" evidence="9">
    <location>
        <position position="1"/>
    </location>
</feature>
<protein>
    <submittedName>
        <fullName evidence="9">ASPP protease</fullName>
    </submittedName>
</protein>
<dbReference type="AlphaFoldDB" id="A0A836FI23"/>
<dbReference type="InterPro" id="IPR001969">
    <property type="entry name" value="Aspartic_peptidase_AS"/>
</dbReference>
<keyword evidence="6" id="KW-0325">Glycoprotein</keyword>
<dbReference type="Proteomes" id="UP000670152">
    <property type="component" value="Unassembled WGS sequence"/>
</dbReference>
<dbReference type="PRINTS" id="PR00792">
    <property type="entry name" value="PEPSIN"/>
</dbReference>
<evidence type="ECO:0000256" key="3">
    <source>
        <dbReference type="ARBA" id="ARBA00022750"/>
    </source>
</evidence>
<dbReference type="InterPro" id="IPR001461">
    <property type="entry name" value="Aspartic_peptidase_A1"/>
</dbReference>
<dbReference type="EMBL" id="JAANIB010010267">
    <property type="protein sequence ID" value="KAG5319875.1"/>
    <property type="molecule type" value="Genomic_DNA"/>
</dbReference>
<name>A0A836FI23_9HYME</name>
<evidence type="ECO:0000256" key="5">
    <source>
        <dbReference type="ARBA" id="ARBA00023157"/>
    </source>
</evidence>
<evidence type="ECO:0000256" key="4">
    <source>
        <dbReference type="ARBA" id="ARBA00022801"/>
    </source>
</evidence>
<keyword evidence="5" id="KW-1015">Disulfide bond</keyword>
<evidence type="ECO:0000256" key="1">
    <source>
        <dbReference type="ARBA" id="ARBA00007447"/>
    </source>
</evidence>
<dbReference type="GO" id="GO:0006508">
    <property type="term" value="P:proteolysis"/>
    <property type="evidence" value="ECO:0007669"/>
    <property type="project" value="UniProtKB-KW"/>
</dbReference>
<sequence>RQRAIDINFDRLTRATHIARQPLFSDGDIAYYGNITIGTPPQVFNVLIDTGSPDLWVPSIICTSKLTSRACLTHNTYDSRKSSTYRPDGKYIGIRYGNGAVGGHLSTDVVNIAGIDIQNQTFLEVKEQYGKSFEYAKYDGILGLSYPTLSATGMIPLFSNMINQQLVKNPIFSFYIEQHVYFCIHYANPNVQWDGELILGGSDNRLYLGDFTYVDVSKKGYWQFTLDKIKMKDKVLCENSCQAIVDTGTSLIIGPPTDVTIINRLIGADHYNFTRGIFVNCNKIYNLPNIDFIVGGFRKLRLFSEDYIIKEIYNDEMVCMSAFVSDYQNESNPTWTLGDVFLRRIPLYKTHSIQKSLRGSDIHRRQVTLTPNIGIVRQSLFNDYNSVYYVIISIGTPPQKFKVQIDTGSSDLWVPSKKCRLSCLSHNRYDNKKSSTYIPNNIPFNIPYIRGNVYGYLSTDVVNFAGLDVQYQTFGEAISKFGFNFARSKFDGILGMGYLEISSEGMTPVFINMIEQGLVELPIFSIYINRNPLYAVSGELILGGSNSARYEGEFTYVNVTRKGYWQFTMDKVQIGGSTVCANGCQAVIDTGTSDLIGPSWDIAIINKLIGIIASNDETIVDCDQISNLPNVDFVIGGKIFSLTSKDYIFKNKQSEMECISFFQNNYVENPIWILGNVFLRRYYTEFDMGHHRMGFAPAK</sequence>
<dbReference type="FunFam" id="2.40.70.10:FF:000002">
    <property type="entry name" value="Vacuolar aspartic proteinase"/>
    <property type="match status" value="1"/>
</dbReference>
<keyword evidence="4 7" id="KW-0378">Hydrolase</keyword>
<dbReference type="Gene3D" id="2.40.70.10">
    <property type="entry name" value="Acid Proteases"/>
    <property type="match status" value="4"/>
</dbReference>
<keyword evidence="3 7" id="KW-0064">Aspartyl protease</keyword>
<keyword evidence="10" id="KW-1185">Reference proteome</keyword>
<dbReference type="PROSITE" id="PS51767">
    <property type="entry name" value="PEPTIDASE_A1"/>
    <property type="match status" value="2"/>
</dbReference>
<evidence type="ECO:0000256" key="2">
    <source>
        <dbReference type="ARBA" id="ARBA00022670"/>
    </source>
</evidence>
<dbReference type="FunFam" id="2.40.70.10:FF:000115">
    <property type="entry name" value="Lysosomal aspartic protease"/>
    <property type="match status" value="1"/>
</dbReference>
<dbReference type="SUPFAM" id="SSF50630">
    <property type="entry name" value="Acid proteases"/>
    <property type="match status" value="2"/>
</dbReference>
<reference evidence="9 10" key="1">
    <citation type="submission" date="2020-02" db="EMBL/GenBank/DDBJ databases">
        <title>Relaxed selection underlies rapid genomic changes in the transitions from sociality to social parasitism in ants.</title>
        <authorList>
            <person name="Bi X."/>
        </authorList>
    </citation>
    <scope>NUCLEOTIDE SEQUENCE [LARGE SCALE GENOMIC DNA]</scope>
    <source>
        <strain evidence="9">BGI-DK2014b</strain>
        <tissue evidence="9">Whole body</tissue>
    </source>
</reference>
<dbReference type="InterPro" id="IPR021109">
    <property type="entry name" value="Peptidase_aspartic_dom_sf"/>
</dbReference>